<evidence type="ECO:0000313" key="2">
    <source>
        <dbReference type="EMBL" id="ADP79262.1"/>
    </source>
</evidence>
<dbReference type="PROSITE" id="PS51257">
    <property type="entry name" value="PROKAR_LIPOPROTEIN"/>
    <property type="match status" value="1"/>
</dbReference>
<dbReference type="InterPro" id="IPR023346">
    <property type="entry name" value="Lysozyme-like_dom_sf"/>
</dbReference>
<organism evidence="2 3">
    <name type="scientific">Pseudofrankia inefficax (strain DSM 45817 / CECT 9037 / DDB 130130 / EuI1c)</name>
    <name type="common">Frankia inefficax</name>
    <dbReference type="NCBI Taxonomy" id="298654"/>
    <lineage>
        <taxon>Bacteria</taxon>
        <taxon>Bacillati</taxon>
        <taxon>Actinomycetota</taxon>
        <taxon>Actinomycetes</taxon>
        <taxon>Frankiales</taxon>
        <taxon>Frankiaceae</taxon>
        <taxon>Pseudofrankia</taxon>
    </lineage>
</organism>
<evidence type="ECO:0000259" key="1">
    <source>
        <dbReference type="Pfam" id="PF01464"/>
    </source>
</evidence>
<dbReference type="HOGENOM" id="CLU_106227_0_0_11"/>
<dbReference type="InParanoid" id="E3J184"/>
<dbReference type="eggNOG" id="COG0741">
    <property type="taxonomic scope" value="Bacteria"/>
</dbReference>
<dbReference type="CDD" id="cd13399">
    <property type="entry name" value="Slt35-like"/>
    <property type="match status" value="1"/>
</dbReference>
<dbReference type="Proteomes" id="UP000002484">
    <property type="component" value="Chromosome"/>
</dbReference>
<reference evidence="2 3" key="1">
    <citation type="submission" date="2010-10" db="EMBL/GenBank/DDBJ databases">
        <title>Complete sequence of Frankia sp. EuI1c.</title>
        <authorList>
            <consortium name="US DOE Joint Genome Institute"/>
            <person name="Lucas S."/>
            <person name="Copeland A."/>
            <person name="Lapidus A."/>
            <person name="Cheng J.-F."/>
            <person name="Bruce D."/>
            <person name="Goodwin L."/>
            <person name="Pitluck S."/>
            <person name="Chertkov O."/>
            <person name="Detter J.C."/>
            <person name="Han C."/>
            <person name="Tapia R."/>
            <person name="Land M."/>
            <person name="Hauser L."/>
            <person name="Jeffries C."/>
            <person name="Kyrpides N."/>
            <person name="Ivanova N."/>
            <person name="Mikhailova N."/>
            <person name="Beauchemin N."/>
            <person name="Sen A."/>
            <person name="Sur S.A."/>
            <person name="Gtari M."/>
            <person name="Wall L."/>
            <person name="Tisa L."/>
            <person name="Woyke T."/>
        </authorList>
    </citation>
    <scope>NUCLEOTIDE SEQUENCE [LARGE SCALE GENOMIC DNA]</scope>
    <source>
        <strain evidence="3">DSM 45817 / CECT 9037 / EuI1c</strain>
    </source>
</reference>
<feature type="domain" description="Transglycosylase SLT" evidence="1">
    <location>
        <begin position="47"/>
        <end position="156"/>
    </location>
</feature>
<dbReference type="STRING" id="298654.FraEuI1c_1190"/>
<dbReference type="OrthoDB" id="9815778at2"/>
<proteinExistence type="predicted"/>
<protein>
    <submittedName>
        <fullName evidence="2">Lytic transglycosylase catalytic</fullName>
    </submittedName>
</protein>
<dbReference type="KEGG" id="fri:FraEuI1c_1190"/>
<dbReference type="AlphaFoldDB" id="E3J184"/>
<gene>
    <name evidence="2" type="ordered locus">FraEuI1c_1190</name>
</gene>
<keyword evidence="3" id="KW-1185">Reference proteome</keyword>
<dbReference type="RefSeq" id="WP_013422383.1">
    <property type="nucleotide sequence ID" value="NC_014666.1"/>
</dbReference>
<accession>E3J184</accession>
<dbReference type="CAZy" id="GH23">
    <property type="family name" value="Glycoside Hydrolase Family 23"/>
</dbReference>
<dbReference type="PANTHER" id="PTHR37423">
    <property type="entry name" value="SOLUBLE LYTIC MUREIN TRANSGLYCOSYLASE-RELATED"/>
    <property type="match status" value="1"/>
</dbReference>
<dbReference type="PANTHER" id="PTHR37423:SF2">
    <property type="entry name" value="MEMBRANE-BOUND LYTIC MUREIN TRANSGLYCOSYLASE C"/>
    <property type="match status" value="1"/>
</dbReference>
<dbReference type="EMBL" id="CP002299">
    <property type="protein sequence ID" value="ADP79262.1"/>
    <property type="molecule type" value="Genomic_DNA"/>
</dbReference>
<name>E3J184_PSEI1</name>
<dbReference type="SUPFAM" id="SSF53955">
    <property type="entry name" value="Lysozyme-like"/>
    <property type="match status" value="1"/>
</dbReference>
<dbReference type="Gene3D" id="1.10.530.10">
    <property type="match status" value="1"/>
</dbReference>
<dbReference type="Pfam" id="PF01464">
    <property type="entry name" value="SLT"/>
    <property type="match status" value="1"/>
</dbReference>
<dbReference type="InterPro" id="IPR008258">
    <property type="entry name" value="Transglycosylase_SLT_dom_1"/>
</dbReference>
<sequence precursor="true">MPRQRTRQAPVLAAGLVTVLAALLGACSQVLPMRSSSLIPTDLIPAFRAAATTYGLLSAAQLAAQARVESRFDSSVVSRAGAVGMMQFLPKTWAEFGIDGDGDGVADPLDPLDAIPSAARYEQHLAGLVSHLPGDRVALVLAAYNAGPSAVQAAGGVPDYAETRTYIARVNEWAATFATEV</sequence>
<evidence type="ECO:0000313" key="3">
    <source>
        <dbReference type="Proteomes" id="UP000002484"/>
    </source>
</evidence>